<dbReference type="Pfam" id="PF23746">
    <property type="entry name" value="Gp41_Mu"/>
    <property type="match status" value="1"/>
</dbReference>
<dbReference type="OrthoDB" id="5892908at2"/>
<dbReference type="InterPro" id="IPR056974">
    <property type="entry name" value="Tail_Gp41-like"/>
</dbReference>
<proteinExistence type="predicted"/>
<organism evidence="1 2">
    <name type="scientific">Vibrio spartinae</name>
    <dbReference type="NCBI Taxonomy" id="1918945"/>
    <lineage>
        <taxon>Bacteria</taxon>
        <taxon>Pseudomonadati</taxon>
        <taxon>Pseudomonadota</taxon>
        <taxon>Gammaproteobacteria</taxon>
        <taxon>Vibrionales</taxon>
        <taxon>Vibrionaceae</taxon>
        <taxon>Vibrio</taxon>
    </lineage>
</organism>
<dbReference type="Proteomes" id="UP000184774">
    <property type="component" value="Unassembled WGS sequence"/>
</dbReference>
<evidence type="ECO:0000313" key="2">
    <source>
        <dbReference type="Proteomes" id="UP000184774"/>
    </source>
</evidence>
<dbReference type="EMBL" id="FSSB01000016">
    <property type="protein sequence ID" value="SIO94789.1"/>
    <property type="molecule type" value="Genomic_DNA"/>
</dbReference>
<gene>
    <name evidence="1" type="ORF">VSP9026_02519</name>
</gene>
<sequence length="123" mass="13866">MAKHEFSFRHGLMFGKGKDAEPQYDVVLRELTSADLIDAAMEAERVVFVDEGKKAIAYTSEVLYGFELLRRQISSVGEIQGPLTFKQLRQLHPDDLQTLQDETEKLDGLIKGVSERGRDVPAE</sequence>
<dbReference type="AlphaFoldDB" id="A0A1N6M5U3"/>
<name>A0A1N6M5U3_9VIBR</name>
<evidence type="ECO:0000313" key="1">
    <source>
        <dbReference type="EMBL" id="SIO94789.1"/>
    </source>
</evidence>
<accession>A0A1N6M5U3</accession>
<reference evidence="1 2" key="1">
    <citation type="submission" date="2016-12" db="EMBL/GenBank/DDBJ databases">
        <authorList>
            <person name="Song W.-J."/>
            <person name="Kurnit D.M."/>
        </authorList>
    </citation>
    <scope>NUCLEOTIDE SEQUENCE [LARGE SCALE GENOMIC DNA]</scope>
    <source>
        <strain evidence="1 2">CECT 9026</strain>
    </source>
</reference>
<dbReference type="RefSeq" id="WP_074373312.1">
    <property type="nucleotide sequence ID" value="NZ_AP024907.1"/>
</dbReference>
<protein>
    <submittedName>
        <fullName evidence="1">Mu-like prophage FluMu protein gp41</fullName>
    </submittedName>
</protein>